<dbReference type="RefSeq" id="WP_152949262.1">
    <property type="nucleotide sequence ID" value="NZ_CAJFZS010000001.1"/>
</dbReference>
<protein>
    <submittedName>
        <fullName evidence="2">Uncharacterized protein</fullName>
    </submittedName>
</protein>
<evidence type="ECO:0000256" key="1">
    <source>
        <dbReference type="SAM" id="MobiDB-lite"/>
    </source>
</evidence>
<sequence>MTDNVPPPTAAENLKQALAAKKARRQGGAGQGFAGPAGAPSAGDERSVAARNMALAKPAFRKASKRG</sequence>
<dbReference type="EMBL" id="JACHOQ010000003">
    <property type="protein sequence ID" value="MBB5739993.1"/>
    <property type="molecule type" value="Genomic_DNA"/>
</dbReference>
<reference evidence="2 3" key="1">
    <citation type="submission" date="2020-08" db="EMBL/GenBank/DDBJ databases">
        <title>Genomic Encyclopedia of Type Strains, Phase IV (KMG-IV): sequencing the most valuable type-strain genomes for metagenomic binning, comparative biology and taxonomic classification.</title>
        <authorList>
            <person name="Goeker M."/>
        </authorList>
    </citation>
    <scope>NUCLEOTIDE SEQUENCE [LARGE SCALE GENOMIC DNA]</scope>
    <source>
        <strain evidence="2 3">DSM 4731</strain>
    </source>
</reference>
<dbReference type="AlphaFoldDB" id="A0A7W9FA39"/>
<dbReference type="Proteomes" id="UP000527324">
    <property type="component" value="Unassembled WGS sequence"/>
</dbReference>
<name>A0A7W9FA39_9CAUL</name>
<proteinExistence type="predicted"/>
<accession>A0A7W9FA39</accession>
<evidence type="ECO:0000313" key="3">
    <source>
        <dbReference type="Proteomes" id="UP000527324"/>
    </source>
</evidence>
<comment type="caution">
    <text evidence="2">The sequence shown here is derived from an EMBL/GenBank/DDBJ whole genome shotgun (WGS) entry which is preliminary data.</text>
</comment>
<organism evidence="2 3">
    <name type="scientific">Brevundimonas aurantiaca</name>
    <dbReference type="NCBI Taxonomy" id="74316"/>
    <lineage>
        <taxon>Bacteria</taxon>
        <taxon>Pseudomonadati</taxon>
        <taxon>Pseudomonadota</taxon>
        <taxon>Alphaproteobacteria</taxon>
        <taxon>Caulobacterales</taxon>
        <taxon>Caulobacteraceae</taxon>
        <taxon>Brevundimonas</taxon>
    </lineage>
</organism>
<gene>
    <name evidence="2" type="ORF">GGQ93_001707</name>
</gene>
<feature type="region of interest" description="Disordered" evidence="1">
    <location>
        <begin position="16"/>
        <end position="67"/>
    </location>
</feature>
<evidence type="ECO:0000313" key="2">
    <source>
        <dbReference type="EMBL" id="MBB5739993.1"/>
    </source>
</evidence>
<keyword evidence="3" id="KW-1185">Reference proteome</keyword>